<dbReference type="KEGG" id="mlut:JET14_04630"/>
<dbReference type="RefSeq" id="WP_200337009.1">
    <property type="nucleotide sequence ID" value="NZ_CP066786.1"/>
</dbReference>
<protein>
    <submittedName>
        <fullName evidence="1">Uncharacterized protein</fullName>
    </submittedName>
</protein>
<evidence type="ECO:0000313" key="1">
    <source>
        <dbReference type="EMBL" id="QQM31462.1"/>
    </source>
</evidence>
<dbReference type="Proteomes" id="UP000596083">
    <property type="component" value="Chromosome"/>
</dbReference>
<evidence type="ECO:0000313" key="2">
    <source>
        <dbReference type="Proteomes" id="UP000596083"/>
    </source>
</evidence>
<organism evidence="1 2">
    <name type="scientific">Martelella lutilitoris</name>
    <dbReference type="NCBI Taxonomy" id="2583532"/>
    <lineage>
        <taxon>Bacteria</taxon>
        <taxon>Pseudomonadati</taxon>
        <taxon>Pseudomonadota</taxon>
        <taxon>Alphaproteobacteria</taxon>
        <taxon>Hyphomicrobiales</taxon>
        <taxon>Aurantimonadaceae</taxon>
        <taxon>Martelella</taxon>
    </lineage>
</organism>
<gene>
    <name evidence="1" type="ORF">JET14_04630</name>
</gene>
<reference evidence="1 2" key="1">
    <citation type="submission" date="2020-12" db="EMBL/GenBank/DDBJ databases">
        <authorList>
            <person name="Zheng R.K."/>
            <person name="Sun C.M."/>
        </authorList>
    </citation>
    <scope>NUCLEOTIDE SEQUENCE [LARGE SCALE GENOMIC DNA]</scope>
    <source>
        <strain evidence="1 2">ZRK001</strain>
    </source>
</reference>
<dbReference type="AlphaFoldDB" id="A0A7T7HLQ0"/>
<sequence length="75" mass="8165">MANDRNVAAFPPSEKNIATRFNHVFVKFLISEGVIALGAAQESERPAAKAAILQKNIVCVFLVAHGPAFTFDHEK</sequence>
<accession>A0A7T7HLQ0</accession>
<dbReference type="EMBL" id="CP066786">
    <property type="protein sequence ID" value="QQM31462.1"/>
    <property type="molecule type" value="Genomic_DNA"/>
</dbReference>
<name>A0A7T7HLQ0_9HYPH</name>
<proteinExistence type="predicted"/>